<feature type="transmembrane region" description="Helical" evidence="2">
    <location>
        <begin position="418"/>
        <end position="440"/>
    </location>
</feature>
<accession>A0A5A8CKA6</accession>
<dbReference type="OMA" id="GCIFANI"/>
<evidence type="ECO:0000313" key="5">
    <source>
        <dbReference type="EMBL" id="KAA0152251.1"/>
    </source>
</evidence>
<evidence type="ECO:0000256" key="1">
    <source>
        <dbReference type="SAM" id="MobiDB-lite"/>
    </source>
</evidence>
<feature type="transmembrane region" description="Helical" evidence="2">
    <location>
        <begin position="350"/>
        <end position="371"/>
    </location>
</feature>
<evidence type="ECO:0000313" key="6">
    <source>
        <dbReference type="Proteomes" id="UP000323011"/>
    </source>
</evidence>
<evidence type="ECO:0000259" key="3">
    <source>
        <dbReference type="Pfam" id="PF00892"/>
    </source>
</evidence>
<feature type="transmembrane region" description="Helical" evidence="2">
    <location>
        <begin position="391"/>
        <end position="411"/>
    </location>
</feature>
<evidence type="ECO:0000256" key="2">
    <source>
        <dbReference type="SAM" id="Phobius"/>
    </source>
</evidence>
<protein>
    <recommendedName>
        <fullName evidence="3">EamA domain-containing protein</fullName>
    </recommendedName>
</protein>
<keyword evidence="2" id="KW-1133">Transmembrane helix</keyword>
<keyword evidence="2" id="KW-0472">Membrane</keyword>
<evidence type="ECO:0000313" key="7">
    <source>
        <dbReference type="Proteomes" id="UP000325113"/>
    </source>
</evidence>
<feature type="compositionally biased region" description="Low complexity" evidence="1">
    <location>
        <begin position="125"/>
        <end position="135"/>
    </location>
</feature>
<keyword evidence="6" id="KW-1185">Reference proteome</keyword>
<reference evidence="6 7" key="1">
    <citation type="submission" date="2019-07" db="EMBL/GenBank/DDBJ databases">
        <title>Genomes of Cafeteria roenbergensis.</title>
        <authorList>
            <person name="Fischer M.G."/>
            <person name="Hackl T."/>
            <person name="Roman M."/>
        </authorList>
    </citation>
    <scope>NUCLEOTIDE SEQUENCE [LARGE SCALE GENOMIC DNA]</scope>
    <source>
        <strain evidence="4 6">BVI</strain>
        <strain evidence="5 7">Cflag</strain>
    </source>
</reference>
<dbReference type="GO" id="GO:0016020">
    <property type="term" value="C:membrane"/>
    <property type="evidence" value="ECO:0007669"/>
    <property type="project" value="InterPro"/>
</dbReference>
<keyword evidence="2" id="KW-0812">Transmembrane</keyword>
<feature type="transmembrane region" description="Helical" evidence="2">
    <location>
        <begin position="202"/>
        <end position="224"/>
    </location>
</feature>
<dbReference type="InterPro" id="IPR000620">
    <property type="entry name" value="EamA_dom"/>
</dbReference>
<organism evidence="5 7">
    <name type="scientific">Cafeteria roenbergensis</name>
    <name type="common">Marine flagellate</name>
    <dbReference type="NCBI Taxonomy" id="33653"/>
    <lineage>
        <taxon>Eukaryota</taxon>
        <taxon>Sar</taxon>
        <taxon>Stramenopiles</taxon>
        <taxon>Bigyra</taxon>
        <taxon>Opalozoa</taxon>
        <taxon>Bicosoecida</taxon>
        <taxon>Cafeteriaceae</taxon>
        <taxon>Cafeteria</taxon>
    </lineage>
</organism>
<feature type="transmembrane region" description="Helical" evidence="2">
    <location>
        <begin position="452"/>
        <end position="471"/>
    </location>
</feature>
<dbReference type="SUPFAM" id="SSF103481">
    <property type="entry name" value="Multidrug resistance efflux transporter EmrE"/>
    <property type="match status" value="1"/>
</dbReference>
<comment type="caution">
    <text evidence="5">The sequence shown here is derived from an EMBL/GenBank/DDBJ whole genome shotgun (WGS) entry which is preliminary data.</text>
</comment>
<dbReference type="EMBL" id="VLTM01000108">
    <property type="protein sequence ID" value="KAA0152251.1"/>
    <property type="molecule type" value="Genomic_DNA"/>
</dbReference>
<dbReference type="AlphaFoldDB" id="A0A5A8CKA6"/>
<gene>
    <name evidence="4" type="ORF">FNF29_05099</name>
    <name evidence="5" type="ORF">FNF31_06682</name>
</gene>
<feature type="domain" description="EamA" evidence="3">
    <location>
        <begin position="175"/>
        <end position="249"/>
    </location>
</feature>
<sequence>MDSTTVASSLVYLVTGVLTTVAHQILVYQGVGSPNTLLVPFFNYCGMALVELVPSACGGLESAADASAARKAKQGASAERTVVGDLGAAPSGRPARADSASRAARRGAVSGSERASPTLADDANDTASAASAAGAPEPRSDAPTGPRDNEVVLCPTGGRIGPCMPRSIAAALSRPVSTWTVIAASVALDLCGFTAGNAGLSLAGSGVFQVVHASVVVFAALFAWLLRGRSISSRQWIAIALITAGLVISATGSGGTAHAPPPEAAAAVAAPDAAVPAEAPEADAGTADAASGGVVEADMGATAAADDAAAAAGIGAGIVFTLLGSVLYGLNYSLLDALSSAPTAPPQGRLASSIGSWAAAAVALWVAGYTLPRWGELIEEPAARAGGDQSIMVTGFVLIAVSALAHSLAYFRLLRGHGAVVIGVLQALRAAAVFLVGSALFCGFQESQCLTVPRGGAVVLVSIGVVIFASAKVKTETAPTPAD</sequence>
<feature type="transmembrane region" description="Helical" evidence="2">
    <location>
        <begin position="236"/>
        <end position="254"/>
    </location>
</feature>
<dbReference type="Proteomes" id="UP000323011">
    <property type="component" value="Unassembled WGS sequence"/>
</dbReference>
<feature type="transmembrane region" description="Helical" evidence="2">
    <location>
        <begin position="308"/>
        <end position="330"/>
    </location>
</feature>
<dbReference type="Proteomes" id="UP000325113">
    <property type="component" value="Unassembled WGS sequence"/>
</dbReference>
<proteinExistence type="predicted"/>
<feature type="compositionally biased region" description="Low complexity" evidence="1">
    <location>
        <begin position="87"/>
        <end position="116"/>
    </location>
</feature>
<dbReference type="InterPro" id="IPR037185">
    <property type="entry name" value="EmrE-like"/>
</dbReference>
<feature type="region of interest" description="Disordered" evidence="1">
    <location>
        <begin position="74"/>
        <end position="151"/>
    </location>
</feature>
<feature type="transmembrane region" description="Helical" evidence="2">
    <location>
        <begin position="6"/>
        <end position="28"/>
    </location>
</feature>
<name>A0A5A8CKA6_CAFRO</name>
<dbReference type="Pfam" id="PF00892">
    <property type="entry name" value="EamA"/>
    <property type="match status" value="1"/>
</dbReference>
<evidence type="ECO:0000313" key="4">
    <source>
        <dbReference type="EMBL" id="KAA0150764.1"/>
    </source>
</evidence>
<dbReference type="EMBL" id="VLTN01000032">
    <property type="protein sequence ID" value="KAA0150764.1"/>
    <property type="molecule type" value="Genomic_DNA"/>
</dbReference>
<feature type="transmembrane region" description="Helical" evidence="2">
    <location>
        <begin position="176"/>
        <end position="196"/>
    </location>
</feature>